<evidence type="ECO:0000313" key="3">
    <source>
        <dbReference type="Proteomes" id="UP000215145"/>
    </source>
</evidence>
<dbReference type="Gene3D" id="1.20.120.450">
    <property type="entry name" value="dinb family like domain"/>
    <property type="match status" value="1"/>
</dbReference>
<proteinExistence type="predicted"/>
<sequence>MGDESLMKEHVLNQLEMTRSELLNEVRGLPLETLQAKPPGNGWSVLEIMEHLATLEGSIAKGLVAVLQSPERNDLVKAPLELLKDPSRKAQAPDRVQPLGRINTLAEAEQALADARQKLLESVAVDLGTERMEKRGFEHPMFGPMSAAQWVELIPLHEDRHLGQIRNTLRQLQGS</sequence>
<comment type="caution">
    <text evidence="2">The sequence shown here is derived from an EMBL/GenBank/DDBJ whole genome shotgun (WGS) entry which is preliminary data.</text>
</comment>
<dbReference type="OrthoDB" id="5464839at2"/>
<organism evidence="2 3">
    <name type="scientific">Paenibacillus herberti</name>
    <dbReference type="NCBI Taxonomy" id="1619309"/>
    <lineage>
        <taxon>Bacteria</taxon>
        <taxon>Bacillati</taxon>
        <taxon>Bacillota</taxon>
        <taxon>Bacilli</taxon>
        <taxon>Bacillales</taxon>
        <taxon>Paenibacillaceae</taxon>
        <taxon>Paenibacillus</taxon>
    </lineage>
</organism>
<reference evidence="2 3" key="1">
    <citation type="submission" date="2017-07" db="EMBL/GenBank/DDBJ databases">
        <title>Paenibacillus herberti R33 genome sequencing and assembly.</title>
        <authorList>
            <person name="Su W."/>
        </authorList>
    </citation>
    <scope>NUCLEOTIDE SEQUENCE [LARGE SCALE GENOMIC DNA]</scope>
    <source>
        <strain evidence="2 3">R33</strain>
    </source>
</reference>
<feature type="domain" description="DinB-like" evidence="1">
    <location>
        <begin position="14"/>
        <end position="165"/>
    </location>
</feature>
<dbReference type="SUPFAM" id="SSF109854">
    <property type="entry name" value="DinB/YfiT-like putative metalloenzymes"/>
    <property type="match status" value="1"/>
</dbReference>
<dbReference type="EMBL" id="NMUQ01000002">
    <property type="protein sequence ID" value="OXM14313.1"/>
    <property type="molecule type" value="Genomic_DNA"/>
</dbReference>
<dbReference type="AlphaFoldDB" id="A0A229NWM9"/>
<accession>A0A229NWM9</accession>
<gene>
    <name evidence="2" type="ORF">CGZ75_15280</name>
</gene>
<dbReference type="InterPro" id="IPR034660">
    <property type="entry name" value="DinB/YfiT-like"/>
</dbReference>
<dbReference type="InterPro" id="IPR024775">
    <property type="entry name" value="DinB-like"/>
</dbReference>
<protein>
    <recommendedName>
        <fullName evidence="1">DinB-like domain-containing protein</fullName>
    </recommendedName>
</protein>
<name>A0A229NWM9_9BACL</name>
<evidence type="ECO:0000259" key="1">
    <source>
        <dbReference type="Pfam" id="PF12867"/>
    </source>
</evidence>
<keyword evidence="3" id="KW-1185">Reference proteome</keyword>
<evidence type="ECO:0000313" key="2">
    <source>
        <dbReference type="EMBL" id="OXM14313.1"/>
    </source>
</evidence>
<dbReference type="Proteomes" id="UP000215145">
    <property type="component" value="Unassembled WGS sequence"/>
</dbReference>
<dbReference type="Pfam" id="PF12867">
    <property type="entry name" value="DinB_2"/>
    <property type="match status" value="1"/>
</dbReference>